<accession>A0A1A9VDV6</accession>
<dbReference type="AlphaFoldDB" id="A0A1A9VDV6"/>
<organism evidence="1 2">
    <name type="scientific">Glossina austeni</name>
    <name type="common">Savannah tsetse fly</name>
    <dbReference type="NCBI Taxonomy" id="7395"/>
    <lineage>
        <taxon>Eukaryota</taxon>
        <taxon>Metazoa</taxon>
        <taxon>Ecdysozoa</taxon>
        <taxon>Arthropoda</taxon>
        <taxon>Hexapoda</taxon>
        <taxon>Insecta</taxon>
        <taxon>Pterygota</taxon>
        <taxon>Neoptera</taxon>
        <taxon>Endopterygota</taxon>
        <taxon>Diptera</taxon>
        <taxon>Brachycera</taxon>
        <taxon>Muscomorpha</taxon>
        <taxon>Hippoboscoidea</taxon>
        <taxon>Glossinidae</taxon>
        <taxon>Glossina</taxon>
    </lineage>
</organism>
<dbReference type="Proteomes" id="UP000078200">
    <property type="component" value="Unassembled WGS sequence"/>
</dbReference>
<sequence length="107" mass="12263">MPQSVNKVISSNFKIVSRFSSNSHFQRFNISSVDIRPPNSCGKHSGSIALQSSSALLCTVRRFLIFKLTRVLANSTSHFRPDVFITVNVILLMYKYTIRYSVDQRKY</sequence>
<proteinExistence type="predicted"/>
<reference evidence="1" key="1">
    <citation type="submission" date="2020-05" db="UniProtKB">
        <authorList>
            <consortium name="EnsemblMetazoa"/>
        </authorList>
    </citation>
    <scope>IDENTIFICATION</scope>
    <source>
        <strain evidence="1">TTRI</strain>
    </source>
</reference>
<evidence type="ECO:0000313" key="1">
    <source>
        <dbReference type="EnsemblMetazoa" id="GAUT034053-PA"/>
    </source>
</evidence>
<keyword evidence="2" id="KW-1185">Reference proteome</keyword>
<protein>
    <submittedName>
        <fullName evidence="1">Uncharacterized protein</fullName>
    </submittedName>
</protein>
<name>A0A1A9VDV6_GLOAU</name>
<evidence type="ECO:0000313" key="2">
    <source>
        <dbReference type="Proteomes" id="UP000078200"/>
    </source>
</evidence>
<dbReference type="VEuPathDB" id="VectorBase:GAUT034053"/>
<dbReference type="EnsemblMetazoa" id="GAUT034053-RA">
    <property type="protein sequence ID" value="GAUT034053-PA"/>
    <property type="gene ID" value="GAUT034053"/>
</dbReference>